<dbReference type="PANTHER" id="PTHR19384">
    <property type="entry name" value="NITRIC OXIDE SYNTHASE-RELATED"/>
    <property type="match status" value="1"/>
</dbReference>
<comment type="cofactor">
    <cofactor evidence="1">
        <name>FMN</name>
        <dbReference type="ChEBI" id="CHEBI:58210"/>
    </cofactor>
</comment>
<organism evidence="6 7">
    <name type="scientific">Halopseudomonas salegens</name>
    <dbReference type="NCBI Taxonomy" id="1434072"/>
    <lineage>
        <taxon>Bacteria</taxon>
        <taxon>Pseudomonadati</taxon>
        <taxon>Pseudomonadota</taxon>
        <taxon>Gammaproteobacteria</taxon>
        <taxon>Pseudomonadales</taxon>
        <taxon>Pseudomonadaceae</taxon>
        <taxon>Halopseudomonas</taxon>
    </lineage>
</organism>
<dbReference type="GO" id="GO:0010181">
    <property type="term" value="F:FMN binding"/>
    <property type="evidence" value="ECO:0007669"/>
    <property type="project" value="InterPro"/>
</dbReference>
<dbReference type="OrthoDB" id="359268at2"/>
<accession>A0A1H2E9Z7</accession>
<dbReference type="Gene3D" id="3.40.50.360">
    <property type="match status" value="1"/>
</dbReference>
<keyword evidence="2" id="KW-0285">Flavoprotein</keyword>
<dbReference type="PROSITE" id="PS50902">
    <property type="entry name" value="FLAVODOXIN_LIKE"/>
    <property type="match status" value="1"/>
</dbReference>
<evidence type="ECO:0000256" key="2">
    <source>
        <dbReference type="ARBA" id="ARBA00022630"/>
    </source>
</evidence>
<feature type="domain" description="Flavodoxin-like" evidence="5">
    <location>
        <begin position="3"/>
        <end position="145"/>
    </location>
</feature>
<dbReference type="EMBL" id="LT629787">
    <property type="protein sequence ID" value="SDT91971.1"/>
    <property type="molecule type" value="Genomic_DNA"/>
</dbReference>
<dbReference type="GO" id="GO:0005829">
    <property type="term" value="C:cytosol"/>
    <property type="evidence" value="ECO:0007669"/>
    <property type="project" value="TreeGrafter"/>
</dbReference>
<evidence type="ECO:0000256" key="4">
    <source>
        <dbReference type="ARBA" id="ARBA00022982"/>
    </source>
</evidence>
<evidence type="ECO:0000313" key="6">
    <source>
        <dbReference type="EMBL" id="SDT91971.1"/>
    </source>
</evidence>
<protein>
    <submittedName>
        <fullName evidence="6">MioC protein</fullName>
    </submittedName>
</protein>
<dbReference type="AlphaFoldDB" id="A0A1H2E9Z7"/>
<dbReference type="Proteomes" id="UP000243924">
    <property type="component" value="Chromosome I"/>
</dbReference>
<dbReference type="RefSeq" id="WP_092383822.1">
    <property type="nucleotide sequence ID" value="NZ_LT629787.1"/>
</dbReference>
<dbReference type="InterPro" id="IPR029039">
    <property type="entry name" value="Flavoprotein-like_sf"/>
</dbReference>
<sequence>MRLTLLTGTVSGTADMVADAAESRLIEAGVQTTRLSGANVEEFLASAPEAILVVTATTGMGEVPDDLLPLQLELNDRFPLLTGIPFGVIGLGDSSYDDTFCQGGRDMRELLLELQAREALPMLELDASETVNQDEDAEPWVAEFLKALGR</sequence>
<name>A0A1H2E9Z7_9GAMM</name>
<dbReference type="GO" id="GO:0050660">
    <property type="term" value="F:flavin adenine dinucleotide binding"/>
    <property type="evidence" value="ECO:0007669"/>
    <property type="project" value="TreeGrafter"/>
</dbReference>
<evidence type="ECO:0000256" key="1">
    <source>
        <dbReference type="ARBA" id="ARBA00001917"/>
    </source>
</evidence>
<keyword evidence="4" id="KW-0249">Electron transport</keyword>
<dbReference type="InterPro" id="IPR001094">
    <property type="entry name" value="Flavdoxin-like"/>
</dbReference>
<dbReference type="Pfam" id="PF00258">
    <property type="entry name" value="Flavodoxin_1"/>
    <property type="match status" value="1"/>
</dbReference>
<keyword evidence="7" id="KW-1185">Reference proteome</keyword>
<dbReference type="SUPFAM" id="SSF52218">
    <property type="entry name" value="Flavoproteins"/>
    <property type="match status" value="1"/>
</dbReference>
<evidence type="ECO:0000256" key="3">
    <source>
        <dbReference type="ARBA" id="ARBA00022643"/>
    </source>
</evidence>
<dbReference type="GO" id="GO:0016655">
    <property type="term" value="F:oxidoreductase activity, acting on NAD(P)H, quinone or similar compound as acceptor"/>
    <property type="evidence" value="ECO:0007669"/>
    <property type="project" value="UniProtKB-ARBA"/>
</dbReference>
<reference evidence="7" key="1">
    <citation type="submission" date="2016-10" db="EMBL/GenBank/DDBJ databases">
        <authorList>
            <person name="Varghese N."/>
            <person name="Submissions S."/>
        </authorList>
    </citation>
    <scope>NUCLEOTIDE SEQUENCE [LARGE SCALE GENOMIC DNA]</scope>
    <source>
        <strain evidence="7">CECT 8338</strain>
    </source>
</reference>
<evidence type="ECO:0000313" key="7">
    <source>
        <dbReference type="Proteomes" id="UP000243924"/>
    </source>
</evidence>
<keyword evidence="3" id="KW-0288">FMN</keyword>
<dbReference type="PRINTS" id="PR00369">
    <property type="entry name" value="FLAVODOXIN"/>
</dbReference>
<dbReference type="InterPro" id="IPR008254">
    <property type="entry name" value="Flavodoxin/NO_synth"/>
</dbReference>
<gene>
    <name evidence="6" type="ORF">SAMN05216210_0504</name>
</gene>
<dbReference type="STRING" id="1434072.SAMN05216210_0504"/>
<proteinExistence type="predicted"/>
<keyword evidence="4" id="KW-0813">Transport</keyword>
<dbReference type="PANTHER" id="PTHR19384:SF128">
    <property type="entry name" value="NADPH OXIDOREDUCTASE A"/>
    <property type="match status" value="1"/>
</dbReference>
<evidence type="ECO:0000259" key="5">
    <source>
        <dbReference type="PROSITE" id="PS50902"/>
    </source>
</evidence>